<evidence type="ECO:0000256" key="4">
    <source>
        <dbReference type="ARBA" id="ARBA00022729"/>
    </source>
</evidence>
<dbReference type="PANTHER" id="PTHR30290:SF10">
    <property type="entry name" value="PERIPLASMIC OLIGOPEPTIDE-BINDING PROTEIN-RELATED"/>
    <property type="match status" value="1"/>
</dbReference>
<comment type="subcellular location">
    <subcellularLocation>
        <location evidence="1">Cell envelope</location>
    </subcellularLocation>
</comment>
<dbReference type="EMBL" id="QGMY01000002">
    <property type="protein sequence ID" value="PWR74462.1"/>
    <property type="molecule type" value="Genomic_DNA"/>
</dbReference>
<dbReference type="GO" id="GO:0042597">
    <property type="term" value="C:periplasmic space"/>
    <property type="evidence" value="ECO:0007669"/>
    <property type="project" value="UniProtKB-ARBA"/>
</dbReference>
<keyword evidence="4" id="KW-0732">Signal</keyword>
<keyword evidence="9" id="KW-1185">Reference proteome</keyword>
<dbReference type="GO" id="GO:0004553">
    <property type="term" value="F:hydrolase activity, hydrolyzing O-glycosyl compounds"/>
    <property type="evidence" value="ECO:0007669"/>
    <property type="project" value="InterPro"/>
</dbReference>
<dbReference type="Pfam" id="PF00496">
    <property type="entry name" value="SBP_bac_5"/>
    <property type="match status" value="1"/>
</dbReference>
<dbReference type="InterPro" id="IPR018087">
    <property type="entry name" value="Glyco_hydro_5_CS"/>
</dbReference>
<dbReference type="GO" id="GO:0005975">
    <property type="term" value="P:carbohydrate metabolic process"/>
    <property type="evidence" value="ECO:0007669"/>
    <property type="project" value="InterPro"/>
</dbReference>
<dbReference type="GO" id="GO:0043190">
    <property type="term" value="C:ATP-binding cassette (ABC) transporter complex"/>
    <property type="evidence" value="ECO:0007669"/>
    <property type="project" value="InterPro"/>
</dbReference>
<name>A0A2V2N2S8_9EURY</name>
<dbReference type="OrthoDB" id="194307at2157"/>
<evidence type="ECO:0000256" key="2">
    <source>
        <dbReference type="ARBA" id="ARBA00005695"/>
    </source>
</evidence>
<accession>A0A2V2N2S8</accession>
<reference evidence="8 9" key="1">
    <citation type="submission" date="2018-05" db="EMBL/GenBank/DDBJ databases">
        <title>Draft genome of Methanospirillum lacunae Ki8-1.</title>
        <authorList>
            <person name="Dueholm M.S."/>
            <person name="Nielsen P.H."/>
            <person name="Bakmann L.F."/>
            <person name="Otzen D.E."/>
        </authorList>
    </citation>
    <scope>NUCLEOTIDE SEQUENCE [LARGE SCALE GENOMIC DNA]</scope>
    <source>
        <strain evidence="8 9">Ki8-1</strain>
    </source>
</reference>
<sequence>MTVKAGMILFLLLTMTTCCMAAEEKTLRIATLNEIKSPSFLGDYSTGLFNHISNPPLMQMDSSGKIIGLLADSFDVSSDNTKWTFNLKPNQYWSDGKPVTGEDVAFSINMYGKSIPSAGWIGETLKDTQVDGNKVTFTFNKPYTNLDREFTSYSIMPKHIWESIDNPVNFTSNGPYVGCGPFYVDKIDLNAGKLIFKKNPSWKGNAPYYDQVEISWFKNADAAAKALESGAMDTYWKYADAYPYSAVDSLKATGKFDILETPTSGMTFLGFNLKNEPLSDVNFRKAIAESINYPEFVQVSTLGHGSIPNSGFVPPAMDGYVDTQAMQYNPEDAKKILQEAGYKDSDGNGIIEGPDGKDTVLELLIRNSFSREAELLKEYLNAVGIGTDIKSVEDNTWFDLKDNYKYDITLTRTTPWGMLMHAGWATGYFDSRRTGQGVLHTVDDKKFLDLCDNILATTDKSKLKEYAKEVQNYYAENLPGIPLYWKNDVTPYNKDITGWYSSPLYGIMNEFTFTGVKPVA</sequence>
<evidence type="ECO:0000256" key="5">
    <source>
        <dbReference type="ARBA" id="ARBA00022801"/>
    </source>
</evidence>
<proteinExistence type="inferred from homology"/>
<feature type="domain" description="Solute-binding protein family 5" evidence="7">
    <location>
        <begin position="65"/>
        <end position="423"/>
    </location>
</feature>
<evidence type="ECO:0000256" key="1">
    <source>
        <dbReference type="ARBA" id="ARBA00004196"/>
    </source>
</evidence>
<dbReference type="CDD" id="cd00995">
    <property type="entry name" value="PBP2_NikA_DppA_OppA_like"/>
    <property type="match status" value="1"/>
</dbReference>
<organism evidence="8 9">
    <name type="scientific">Methanospirillum lacunae</name>
    <dbReference type="NCBI Taxonomy" id="668570"/>
    <lineage>
        <taxon>Archaea</taxon>
        <taxon>Methanobacteriati</taxon>
        <taxon>Methanobacteriota</taxon>
        <taxon>Stenosarchaea group</taxon>
        <taxon>Methanomicrobia</taxon>
        <taxon>Methanomicrobiales</taxon>
        <taxon>Methanospirillaceae</taxon>
        <taxon>Methanospirillum</taxon>
    </lineage>
</organism>
<evidence type="ECO:0000256" key="6">
    <source>
        <dbReference type="ARBA" id="ARBA00023295"/>
    </source>
</evidence>
<dbReference type="SUPFAM" id="SSF53850">
    <property type="entry name" value="Periplasmic binding protein-like II"/>
    <property type="match status" value="1"/>
</dbReference>
<dbReference type="Gene3D" id="3.10.105.10">
    <property type="entry name" value="Dipeptide-binding Protein, Domain 3"/>
    <property type="match status" value="1"/>
</dbReference>
<keyword evidence="3" id="KW-0813">Transport</keyword>
<dbReference type="AlphaFoldDB" id="A0A2V2N2S8"/>
<keyword evidence="5" id="KW-0378">Hydrolase</keyword>
<dbReference type="InterPro" id="IPR039424">
    <property type="entry name" value="SBP_5"/>
</dbReference>
<comment type="similarity">
    <text evidence="2">Belongs to the bacterial solute-binding protein 5 family.</text>
</comment>
<dbReference type="PANTHER" id="PTHR30290">
    <property type="entry name" value="PERIPLASMIC BINDING COMPONENT OF ABC TRANSPORTER"/>
    <property type="match status" value="1"/>
</dbReference>
<dbReference type="PROSITE" id="PS00659">
    <property type="entry name" value="GLYCOSYL_HYDROL_F5"/>
    <property type="match status" value="1"/>
</dbReference>
<dbReference type="InterPro" id="IPR030678">
    <property type="entry name" value="Peptide/Ni-bd"/>
</dbReference>
<dbReference type="GO" id="GO:1904680">
    <property type="term" value="F:peptide transmembrane transporter activity"/>
    <property type="evidence" value="ECO:0007669"/>
    <property type="project" value="TreeGrafter"/>
</dbReference>
<gene>
    <name evidence="8" type="ORF">DK846_04775</name>
</gene>
<dbReference type="Gene3D" id="3.40.190.10">
    <property type="entry name" value="Periplasmic binding protein-like II"/>
    <property type="match status" value="1"/>
</dbReference>
<evidence type="ECO:0000256" key="3">
    <source>
        <dbReference type="ARBA" id="ARBA00022448"/>
    </source>
</evidence>
<evidence type="ECO:0000259" key="7">
    <source>
        <dbReference type="Pfam" id="PF00496"/>
    </source>
</evidence>
<comment type="caution">
    <text evidence="8">The sequence shown here is derived from an EMBL/GenBank/DDBJ whole genome shotgun (WGS) entry which is preliminary data.</text>
</comment>
<protein>
    <submittedName>
        <fullName evidence="8">ABC transporter substrate-binding protein</fullName>
    </submittedName>
</protein>
<evidence type="ECO:0000313" key="9">
    <source>
        <dbReference type="Proteomes" id="UP000245657"/>
    </source>
</evidence>
<keyword evidence="6" id="KW-0326">Glycosidase</keyword>
<dbReference type="InterPro" id="IPR000914">
    <property type="entry name" value="SBP_5_dom"/>
</dbReference>
<dbReference type="PIRSF" id="PIRSF002741">
    <property type="entry name" value="MppA"/>
    <property type="match status" value="1"/>
</dbReference>
<dbReference type="GO" id="GO:0015833">
    <property type="term" value="P:peptide transport"/>
    <property type="evidence" value="ECO:0007669"/>
    <property type="project" value="TreeGrafter"/>
</dbReference>
<dbReference type="Proteomes" id="UP000245657">
    <property type="component" value="Unassembled WGS sequence"/>
</dbReference>
<evidence type="ECO:0000313" key="8">
    <source>
        <dbReference type="EMBL" id="PWR74462.1"/>
    </source>
</evidence>